<dbReference type="InterPro" id="IPR001387">
    <property type="entry name" value="Cro/C1-type_HTH"/>
</dbReference>
<reference evidence="2 3" key="1">
    <citation type="submission" date="2016-11" db="EMBL/GenBank/DDBJ databases">
        <title>Draft Genome Sequences of Nine Cyanobacterial Strains from Diverse Habitats.</title>
        <authorList>
            <person name="Zhu T."/>
            <person name="Hou S."/>
            <person name="Lu X."/>
            <person name="Hess W.R."/>
        </authorList>
    </citation>
    <scope>NUCLEOTIDE SEQUENCE [LARGE SCALE GENOMIC DNA]</scope>
    <source>
        <strain evidence="2 3">NIES-593</strain>
    </source>
</reference>
<evidence type="ECO:0000313" key="3">
    <source>
        <dbReference type="Proteomes" id="UP000186868"/>
    </source>
</evidence>
<dbReference type="EMBL" id="MRCB01000006">
    <property type="protein sequence ID" value="OKH24491.1"/>
    <property type="molecule type" value="Genomic_DNA"/>
</dbReference>
<dbReference type="CDD" id="cd00093">
    <property type="entry name" value="HTH_XRE"/>
    <property type="match status" value="1"/>
</dbReference>
<protein>
    <recommendedName>
        <fullName evidence="1">HTH cro/C1-type domain-containing protein</fullName>
    </recommendedName>
</protein>
<dbReference type="InterPro" id="IPR010982">
    <property type="entry name" value="Lambda_DNA-bd_dom_sf"/>
</dbReference>
<dbReference type="PROSITE" id="PS50943">
    <property type="entry name" value="HTH_CROC1"/>
    <property type="match status" value="1"/>
</dbReference>
<evidence type="ECO:0000313" key="2">
    <source>
        <dbReference type="EMBL" id="OKH24491.1"/>
    </source>
</evidence>
<dbReference type="Gene3D" id="1.10.260.40">
    <property type="entry name" value="lambda repressor-like DNA-binding domains"/>
    <property type="match status" value="1"/>
</dbReference>
<dbReference type="STRING" id="1921803.NIES593_07390"/>
<evidence type="ECO:0000259" key="1">
    <source>
        <dbReference type="PROSITE" id="PS50943"/>
    </source>
</evidence>
<name>A0A1U7HLR4_9CYAN</name>
<proteinExistence type="predicted"/>
<accession>A0A1U7HLR4</accession>
<keyword evidence="3" id="KW-1185">Reference proteome</keyword>
<dbReference type="SUPFAM" id="SSF47413">
    <property type="entry name" value="lambda repressor-like DNA-binding domains"/>
    <property type="match status" value="1"/>
</dbReference>
<dbReference type="Proteomes" id="UP000186868">
    <property type="component" value="Unassembled WGS sequence"/>
</dbReference>
<dbReference type="GO" id="GO:0003677">
    <property type="term" value="F:DNA binding"/>
    <property type="evidence" value="ECO:0007669"/>
    <property type="project" value="InterPro"/>
</dbReference>
<gene>
    <name evidence="2" type="ORF">NIES593_07390</name>
</gene>
<organism evidence="2 3">
    <name type="scientific">Hydrococcus rivularis NIES-593</name>
    <dbReference type="NCBI Taxonomy" id="1921803"/>
    <lineage>
        <taxon>Bacteria</taxon>
        <taxon>Bacillati</taxon>
        <taxon>Cyanobacteriota</taxon>
        <taxon>Cyanophyceae</taxon>
        <taxon>Pleurocapsales</taxon>
        <taxon>Hydrococcaceae</taxon>
        <taxon>Hydrococcus</taxon>
    </lineage>
</organism>
<feature type="domain" description="HTH cro/C1-type" evidence="1">
    <location>
        <begin position="6"/>
        <end position="54"/>
    </location>
</feature>
<dbReference type="AlphaFoldDB" id="A0A1U7HLR4"/>
<comment type="caution">
    <text evidence="2">The sequence shown here is derived from an EMBL/GenBank/DDBJ whole genome shotgun (WGS) entry which is preliminary data.</text>
</comment>
<sequence length="61" mass="7070">MPYWDEKTMTVEKVAKELGVNPRTVTGLRKGTEKGDWNTLINCSRFFNVPLEKLLVVEEEE</sequence>